<dbReference type="InterPro" id="IPR008030">
    <property type="entry name" value="NmrA-like"/>
</dbReference>
<dbReference type="Proteomes" id="UP000803844">
    <property type="component" value="Unassembled WGS sequence"/>
</dbReference>
<name>A0A9P4Y2L7_CRYP1</name>
<dbReference type="Pfam" id="PF05368">
    <property type="entry name" value="NmrA"/>
    <property type="match status" value="1"/>
</dbReference>
<evidence type="ECO:0000259" key="1">
    <source>
        <dbReference type="Pfam" id="PF05368"/>
    </source>
</evidence>
<dbReference type="InterPro" id="IPR036291">
    <property type="entry name" value="NAD(P)-bd_dom_sf"/>
</dbReference>
<keyword evidence="3" id="KW-1185">Reference proteome</keyword>
<dbReference type="AlphaFoldDB" id="A0A9P4Y2L7"/>
<dbReference type="Gene3D" id="3.40.50.720">
    <property type="entry name" value="NAD(P)-binding Rossmann-like Domain"/>
    <property type="match status" value="1"/>
</dbReference>
<feature type="domain" description="NmrA-like" evidence="1">
    <location>
        <begin position="2"/>
        <end position="269"/>
    </location>
</feature>
<comment type="caution">
    <text evidence="2">The sequence shown here is derived from an EMBL/GenBank/DDBJ whole genome shotgun (WGS) entry which is preliminary data.</text>
</comment>
<dbReference type="OrthoDB" id="419598at2759"/>
<sequence>MKDIGIFPASGGLGGSTYRHLLKLVPNDHVTLICRHPEKVEEEYRQAGVAVRRASYECTPQELEVAFSGLDVLFLVSYPSHVHEYRVKVQLPAIDAARRAGVKHIFYSSLGFAGDASSGLPSSKSQAVVMQAHLSSEKYLSSLAQSDPGFTYTSIREGLYSESYPIYTAFLDPKNAPDGAEVTIPHDGSGPGVTWVKRDELGEGSAKLIAKYCGVGGQFPQQLVNGTVLLSGTTEISLAETVGVLGRAVGKSFKIREVPVDEYVKLPQVVKQFGDEEKARTWATAWVAIRAGETSLATKDLEQLLGRKPEEYEKTIQALLA</sequence>
<organism evidence="2 3">
    <name type="scientific">Cryphonectria parasitica (strain ATCC 38755 / EP155)</name>
    <dbReference type="NCBI Taxonomy" id="660469"/>
    <lineage>
        <taxon>Eukaryota</taxon>
        <taxon>Fungi</taxon>
        <taxon>Dikarya</taxon>
        <taxon>Ascomycota</taxon>
        <taxon>Pezizomycotina</taxon>
        <taxon>Sordariomycetes</taxon>
        <taxon>Sordariomycetidae</taxon>
        <taxon>Diaporthales</taxon>
        <taxon>Cryphonectriaceae</taxon>
        <taxon>Cryphonectria-Endothia species complex</taxon>
        <taxon>Cryphonectria</taxon>
    </lineage>
</organism>
<evidence type="ECO:0000313" key="2">
    <source>
        <dbReference type="EMBL" id="KAF3765222.1"/>
    </source>
</evidence>
<dbReference type="PANTHER" id="PTHR47129:SF1">
    <property type="entry name" value="NMRA-LIKE DOMAIN-CONTAINING PROTEIN"/>
    <property type="match status" value="1"/>
</dbReference>
<accession>A0A9P4Y2L7</accession>
<dbReference type="RefSeq" id="XP_040776183.1">
    <property type="nucleotide sequence ID" value="XM_040923542.1"/>
</dbReference>
<dbReference type="GeneID" id="63840671"/>
<dbReference type="PANTHER" id="PTHR47129">
    <property type="entry name" value="QUINONE OXIDOREDUCTASE 2"/>
    <property type="match status" value="1"/>
</dbReference>
<reference evidence="2" key="1">
    <citation type="journal article" date="2020" name="Phytopathology">
        <title>Genome sequence of the chestnut blight fungus Cryphonectria parasitica EP155: A fundamental resource for an archetypical invasive plant pathogen.</title>
        <authorList>
            <person name="Crouch J.A."/>
            <person name="Dawe A."/>
            <person name="Aerts A."/>
            <person name="Barry K."/>
            <person name="Churchill A.C.L."/>
            <person name="Grimwood J."/>
            <person name="Hillman B."/>
            <person name="Milgroom M.G."/>
            <person name="Pangilinan J."/>
            <person name="Smith M."/>
            <person name="Salamov A."/>
            <person name="Schmutz J."/>
            <person name="Yadav J."/>
            <person name="Grigoriev I.V."/>
            <person name="Nuss D."/>
        </authorList>
    </citation>
    <scope>NUCLEOTIDE SEQUENCE</scope>
    <source>
        <strain evidence="2">EP155</strain>
    </source>
</reference>
<dbReference type="SUPFAM" id="SSF51735">
    <property type="entry name" value="NAD(P)-binding Rossmann-fold domains"/>
    <property type="match status" value="1"/>
</dbReference>
<protein>
    <submittedName>
        <fullName evidence="2">NAD(P)-binding protein</fullName>
    </submittedName>
</protein>
<dbReference type="Gene3D" id="3.90.25.10">
    <property type="entry name" value="UDP-galactose 4-epimerase, domain 1"/>
    <property type="match status" value="1"/>
</dbReference>
<evidence type="ECO:0000313" key="3">
    <source>
        <dbReference type="Proteomes" id="UP000803844"/>
    </source>
</evidence>
<gene>
    <name evidence="2" type="ORF">M406DRAFT_356879</name>
</gene>
<dbReference type="InterPro" id="IPR052718">
    <property type="entry name" value="NmrA-type_oxidoreductase"/>
</dbReference>
<dbReference type="EMBL" id="MU032348">
    <property type="protein sequence ID" value="KAF3765222.1"/>
    <property type="molecule type" value="Genomic_DNA"/>
</dbReference>
<proteinExistence type="predicted"/>